<dbReference type="GO" id="GO:0006612">
    <property type="term" value="P:protein targeting to membrane"/>
    <property type="evidence" value="ECO:0007669"/>
    <property type="project" value="TreeGrafter"/>
</dbReference>
<name>A0A443R7P0_9ACAR</name>
<dbReference type="GO" id="GO:0008270">
    <property type="term" value="F:zinc ion binding"/>
    <property type="evidence" value="ECO:0007669"/>
    <property type="project" value="UniProtKB-KW"/>
</dbReference>
<keyword evidence="4" id="KW-0863">Zinc-finger</keyword>
<dbReference type="GO" id="GO:0016020">
    <property type="term" value="C:membrane"/>
    <property type="evidence" value="ECO:0007669"/>
    <property type="project" value="UniProtKB-SubCell"/>
</dbReference>
<evidence type="ECO:0000313" key="10">
    <source>
        <dbReference type="Proteomes" id="UP000285301"/>
    </source>
</evidence>
<dbReference type="InterPro" id="IPR026096">
    <property type="entry name" value="R-trans_p"/>
</dbReference>
<evidence type="ECO:0000256" key="6">
    <source>
        <dbReference type="ARBA" id="ARBA00022989"/>
    </source>
</evidence>
<evidence type="ECO:0000256" key="3">
    <source>
        <dbReference type="ARBA" id="ARBA00022723"/>
    </source>
</evidence>
<dbReference type="OrthoDB" id="8121437at2759"/>
<evidence type="ECO:0000256" key="1">
    <source>
        <dbReference type="ARBA" id="ARBA00004167"/>
    </source>
</evidence>
<reference evidence="9 10" key="1">
    <citation type="journal article" date="2018" name="Gigascience">
        <title>Genomes of trombidid mites reveal novel predicted allergens and laterally-transferred genes associated with secondary metabolism.</title>
        <authorList>
            <person name="Dong X."/>
            <person name="Chaisiri K."/>
            <person name="Xia D."/>
            <person name="Armstrong S.D."/>
            <person name="Fang Y."/>
            <person name="Donnelly M.J."/>
            <person name="Kadowaki T."/>
            <person name="McGarry J.W."/>
            <person name="Darby A.C."/>
            <person name="Makepeace B.L."/>
        </authorList>
    </citation>
    <scope>NUCLEOTIDE SEQUENCE [LARGE SCALE GENOMIC DNA]</scope>
    <source>
        <strain evidence="9">UoL-WK</strain>
    </source>
</reference>
<sequence length="162" mass="19094">MLFIFIYSGMEQTWCDIFALLFELFPHRWRLVYVEQRPIGGNILYNYNDSAKVRFCCEKCGHGWTSMKGRVAFYFDLTLPGIVTYTLYGQQCQKCESQHYEDSMWYPEEVAKVLTNVRNEIGHIFYGLYFNPKEKMRRPGKPRTPHNSNLCQACKDGICVDK</sequence>
<dbReference type="GO" id="GO:0031849">
    <property type="term" value="F:olfactory receptor binding"/>
    <property type="evidence" value="ECO:0007669"/>
    <property type="project" value="TreeGrafter"/>
</dbReference>
<keyword evidence="2" id="KW-0812">Transmembrane</keyword>
<keyword evidence="6" id="KW-1133">Transmembrane helix</keyword>
<dbReference type="InterPro" id="IPR027377">
    <property type="entry name" value="ZAR1/RTP1-5-like_Znf-3CxxC"/>
</dbReference>
<evidence type="ECO:0000256" key="7">
    <source>
        <dbReference type="ARBA" id="ARBA00023136"/>
    </source>
</evidence>
<evidence type="ECO:0000313" key="9">
    <source>
        <dbReference type="EMBL" id="RWS11279.1"/>
    </source>
</evidence>
<evidence type="ECO:0000256" key="4">
    <source>
        <dbReference type="ARBA" id="ARBA00022771"/>
    </source>
</evidence>
<evidence type="ECO:0000259" key="8">
    <source>
        <dbReference type="SMART" id="SM01328"/>
    </source>
</evidence>
<gene>
    <name evidence="9" type="ORF">B4U79_15429</name>
</gene>
<keyword evidence="5" id="KW-0862">Zinc</keyword>
<organism evidence="9 10">
    <name type="scientific">Dinothrombium tinctorium</name>
    <dbReference type="NCBI Taxonomy" id="1965070"/>
    <lineage>
        <taxon>Eukaryota</taxon>
        <taxon>Metazoa</taxon>
        <taxon>Ecdysozoa</taxon>
        <taxon>Arthropoda</taxon>
        <taxon>Chelicerata</taxon>
        <taxon>Arachnida</taxon>
        <taxon>Acari</taxon>
        <taxon>Acariformes</taxon>
        <taxon>Trombidiformes</taxon>
        <taxon>Prostigmata</taxon>
        <taxon>Anystina</taxon>
        <taxon>Parasitengona</taxon>
        <taxon>Trombidioidea</taxon>
        <taxon>Trombidiidae</taxon>
        <taxon>Dinothrombium</taxon>
    </lineage>
</organism>
<dbReference type="Pfam" id="PF13695">
    <property type="entry name" value="Zn_ribbon_3CxxC"/>
    <property type="match status" value="1"/>
</dbReference>
<keyword evidence="3" id="KW-0479">Metal-binding</keyword>
<evidence type="ECO:0000256" key="2">
    <source>
        <dbReference type="ARBA" id="ARBA00022692"/>
    </source>
</evidence>
<accession>A0A443R7P0</accession>
<dbReference type="STRING" id="1965070.A0A443R7P0"/>
<feature type="domain" description="3CxxC-type" evidence="8">
    <location>
        <begin position="50"/>
        <end position="157"/>
    </location>
</feature>
<proteinExistence type="predicted"/>
<dbReference type="PANTHER" id="PTHR14402:SF10">
    <property type="entry name" value="3CXXC-TYPE DOMAIN-CONTAINING PROTEIN"/>
    <property type="match status" value="1"/>
</dbReference>
<keyword evidence="7" id="KW-0472">Membrane</keyword>
<protein>
    <submittedName>
        <fullName evidence="9">Receptor-transporting protein 3-like protein</fullName>
    </submittedName>
</protein>
<comment type="subcellular location">
    <subcellularLocation>
        <location evidence="1">Membrane</location>
        <topology evidence="1">Single-pass membrane protein</topology>
    </subcellularLocation>
</comment>
<dbReference type="Proteomes" id="UP000285301">
    <property type="component" value="Unassembled WGS sequence"/>
</dbReference>
<evidence type="ECO:0000256" key="5">
    <source>
        <dbReference type="ARBA" id="ARBA00022833"/>
    </source>
</evidence>
<keyword evidence="10" id="KW-1185">Reference proteome</keyword>
<comment type="caution">
    <text evidence="9">The sequence shown here is derived from an EMBL/GenBank/DDBJ whole genome shotgun (WGS) entry which is preliminary data.</text>
</comment>
<dbReference type="EMBL" id="NCKU01001781">
    <property type="protein sequence ID" value="RWS11279.1"/>
    <property type="molecule type" value="Genomic_DNA"/>
</dbReference>
<dbReference type="SMART" id="SM01328">
    <property type="entry name" value="zf-3CxxC"/>
    <property type="match status" value="1"/>
</dbReference>
<dbReference type="GO" id="GO:0051205">
    <property type="term" value="P:protein insertion into membrane"/>
    <property type="evidence" value="ECO:0007669"/>
    <property type="project" value="TreeGrafter"/>
</dbReference>
<keyword evidence="9" id="KW-0675">Receptor</keyword>
<dbReference type="AlphaFoldDB" id="A0A443R7P0"/>
<dbReference type="PANTHER" id="PTHR14402">
    <property type="entry name" value="RECEPTOR TRANSPORTING PROTEIN"/>
    <property type="match status" value="1"/>
</dbReference>